<dbReference type="AlphaFoldDB" id="A0AAE3RD99"/>
<keyword evidence="2" id="KW-1185">Reference proteome</keyword>
<comment type="caution">
    <text evidence="1">The sequence shown here is derived from an EMBL/GenBank/DDBJ whole genome shotgun (WGS) entry which is preliminary data.</text>
</comment>
<name>A0AAE3RD99_9BACT</name>
<dbReference type="EMBL" id="JASJOU010000018">
    <property type="protein sequence ID" value="MDJ1505807.1"/>
    <property type="molecule type" value="Genomic_DNA"/>
</dbReference>
<organism evidence="1 2">
    <name type="scientific">Xanthocytophaga agilis</name>
    <dbReference type="NCBI Taxonomy" id="3048010"/>
    <lineage>
        <taxon>Bacteria</taxon>
        <taxon>Pseudomonadati</taxon>
        <taxon>Bacteroidota</taxon>
        <taxon>Cytophagia</taxon>
        <taxon>Cytophagales</taxon>
        <taxon>Rhodocytophagaceae</taxon>
        <taxon>Xanthocytophaga</taxon>
    </lineage>
</organism>
<evidence type="ECO:0000313" key="1">
    <source>
        <dbReference type="EMBL" id="MDJ1505807.1"/>
    </source>
</evidence>
<reference evidence="1" key="1">
    <citation type="submission" date="2023-05" db="EMBL/GenBank/DDBJ databases">
        <authorList>
            <person name="Zhang X."/>
        </authorList>
    </citation>
    <scope>NUCLEOTIDE SEQUENCE</scope>
    <source>
        <strain evidence="1">BD1B2-1</strain>
    </source>
</reference>
<gene>
    <name evidence="1" type="ORF">QNI22_34440</name>
</gene>
<dbReference type="Proteomes" id="UP001232063">
    <property type="component" value="Unassembled WGS sequence"/>
</dbReference>
<accession>A0AAE3RD99</accession>
<protein>
    <submittedName>
        <fullName evidence="1">Uncharacterized protein</fullName>
    </submittedName>
</protein>
<proteinExistence type="predicted"/>
<evidence type="ECO:0000313" key="2">
    <source>
        <dbReference type="Proteomes" id="UP001232063"/>
    </source>
</evidence>
<sequence>MFINTTFASSYEAEALREELRFHIKTFLKRMIILQPLKGTNILLK</sequence>